<keyword evidence="11" id="KW-1185">Reference proteome</keyword>
<keyword evidence="4" id="KW-0547">Nucleotide-binding</keyword>
<evidence type="ECO:0000313" key="11">
    <source>
        <dbReference type="Proteomes" id="UP000435036"/>
    </source>
</evidence>
<dbReference type="PANTHER" id="PTHR42878">
    <property type="entry name" value="TWO-COMPONENT HISTIDINE KINASE"/>
    <property type="match status" value="1"/>
</dbReference>
<organism evidence="10 11">
    <name type="scientific">Sphingobacterium humi</name>
    <dbReference type="NCBI Taxonomy" id="1796905"/>
    <lineage>
        <taxon>Bacteria</taxon>
        <taxon>Pseudomonadati</taxon>
        <taxon>Bacteroidota</taxon>
        <taxon>Sphingobacteriia</taxon>
        <taxon>Sphingobacteriales</taxon>
        <taxon>Sphingobacteriaceae</taxon>
        <taxon>Sphingobacterium</taxon>
    </lineage>
</organism>
<protein>
    <recommendedName>
        <fullName evidence="2">histidine kinase</fullName>
        <ecNumber evidence="2">2.7.13.3</ecNumber>
    </recommendedName>
</protein>
<evidence type="ECO:0000259" key="8">
    <source>
        <dbReference type="PROSITE" id="PS50109"/>
    </source>
</evidence>
<accession>A0A6N8KTC4</accession>
<dbReference type="PROSITE" id="PS50113">
    <property type="entry name" value="PAC"/>
    <property type="match status" value="1"/>
</dbReference>
<evidence type="ECO:0000259" key="9">
    <source>
        <dbReference type="PROSITE" id="PS50113"/>
    </source>
</evidence>
<comment type="caution">
    <text evidence="10">The sequence shown here is derived from an EMBL/GenBank/DDBJ whole genome shotgun (WGS) entry which is preliminary data.</text>
</comment>
<gene>
    <name evidence="10" type="ORF">GQF63_01385</name>
</gene>
<proteinExistence type="predicted"/>
<evidence type="ECO:0000256" key="5">
    <source>
        <dbReference type="ARBA" id="ARBA00022777"/>
    </source>
</evidence>
<dbReference type="SUPFAM" id="SSF47384">
    <property type="entry name" value="Homodimeric domain of signal transducing histidine kinase"/>
    <property type="match status" value="1"/>
</dbReference>
<dbReference type="EMBL" id="WSQA01000001">
    <property type="protein sequence ID" value="MVZ60665.1"/>
    <property type="molecule type" value="Genomic_DNA"/>
</dbReference>
<keyword evidence="7" id="KW-0902">Two-component regulatory system</keyword>
<keyword evidence="3" id="KW-0808">Transferase</keyword>
<dbReference type="GO" id="GO:0005524">
    <property type="term" value="F:ATP binding"/>
    <property type="evidence" value="ECO:0007669"/>
    <property type="project" value="UniProtKB-KW"/>
</dbReference>
<dbReference type="InterPro" id="IPR050351">
    <property type="entry name" value="BphY/WalK/GraS-like"/>
</dbReference>
<dbReference type="Pfam" id="PF08448">
    <property type="entry name" value="PAS_4"/>
    <property type="match status" value="1"/>
</dbReference>
<sequence length="364" mass="41314">MPTTEPLAHLFHILNASPLATAIYTDEHLKIAYVNEAMVQMWCSEESIIGKNFCDVFPNFKQEGFSSILKKVWQTGIPYKAVDTPADILDGETFHTRYFDFEYQPLLNEQQETYAILHTSIDVTARVEAQRLLEKHEQQLSINKDLEMITSILAHDAKNPLSIARLGISRLKTKNANDTKNSEKWYEIIDQAMEDLNTIIDRTVQLSEARSYIIKKDQIDISTKIQPWCEEAMLIHQTTSSNIKLGTLLPVYGDLRGLSQVFINIIGNAIKYSSSVANPTVQIYSEETNKGIVYYIKDNGVGIPQQDIQHIYQHLHRGSNSSSFQGKGIGLFIVKRVMERLDGLVNISSEINKGTEVRLFFPNS</sequence>
<dbReference type="InterPro" id="IPR013656">
    <property type="entry name" value="PAS_4"/>
</dbReference>
<dbReference type="Gene3D" id="1.10.287.130">
    <property type="match status" value="1"/>
</dbReference>
<evidence type="ECO:0000256" key="3">
    <source>
        <dbReference type="ARBA" id="ARBA00022679"/>
    </source>
</evidence>
<dbReference type="OrthoDB" id="9811889at2"/>
<dbReference type="GO" id="GO:0000155">
    <property type="term" value="F:phosphorelay sensor kinase activity"/>
    <property type="evidence" value="ECO:0007669"/>
    <property type="project" value="InterPro"/>
</dbReference>
<dbReference type="AlphaFoldDB" id="A0A6N8KTC4"/>
<feature type="domain" description="PAC" evidence="9">
    <location>
        <begin position="75"/>
        <end position="135"/>
    </location>
</feature>
<evidence type="ECO:0000256" key="4">
    <source>
        <dbReference type="ARBA" id="ARBA00022741"/>
    </source>
</evidence>
<dbReference type="PROSITE" id="PS50109">
    <property type="entry name" value="HIS_KIN"/>
    <property type="match status" value="1"/>
</dbReference>
<dbReference type="EC" id="2.7.13.3" evidence="2"/>
<dbReference type="InterPro" id="IPR035965">
    <property type="entry name" value="PAS-like_dom_sf"/>
</dbReference>
<reference evidence="10 11" key="1">
    <citation type="submission" date="2019-12" db="EMBL/GenBank/DDBJ databases">
        <authorList>
            <person name="Dong K."/>
        </authorList>
    </citation>
    <scope>NUCLEOTIDE SEQUENCE [LARGE SCALE GENOMIC DNA]</scope>
    <source>
        <strain evidence="10 11">JCM 31225</strain>
    </source>
</reference>
<dbReference type="RefSeq" id="WP_160367297.1">
    <property type="nucleotide sequence ID" value="NZ_WSQA01000001.1"/>
</dbReference>
<dbReference type="Gene3D" id="3.30.450.20">
    <property type="entry name" value="PAS domain"/>
    <property type="match status" value="1"/>
</dbReference>
<dbReference type="InterPro" id="IPR036890">
    <property type="entry name" value="HATPase_C_sf"/>
</dbReference>
<comment type="catalytic activity">
    <reaction evidence="1">
        <text>ATP + protein L-histidine = ADP + protein N-phospho-L-histidine.</text>
        <dbReference type="EC" id="2.7.13.3"/>
    </reaction>
</comment>
<dbReference type="Pfam" id="PF02518">
    <property type="entry name" value="HATPase_c"/>
    <property type="match status" value="1"/>
</dbReference>
<dbReference type="InterPro" id="IPR005467">
    <property type="entry name" value="His_kinase_dom"/>
</dbReference>
<feature type="domain" description="Histidine kinase" evidence="8">
    <location>
        <begin position="152"/>
        <end position="364"/>
    </location>
</feature>
<dbReference type="SUPFAM" id="SSF55785">
    <property type="entry name" value="PYP-like sensor domain (PAS domain)"/>
    <property type="match status" value="1"/>
</dbReference>
<evidence type="ECO:0000256" key="1">
    <source>
        <dbReference type="ARBA" id="ARBA00000085"/>
    </source>
</evidence>
<dbReference type="GO" id="GO:0030295">
    <property type="term" value="F:protein kinase activator activity"/>
    <property type="evidence" value="ECO:0007669"/>
    <property type="project" value="TreeGrafter"/>
</dbReference>
<dbReference type="InterPro" id="IPR036097">
    <property type="entry name" value="HisK_dim/P_sf"/>
</dbReference>
<dbReference type="Gene3D" id="3.30.565.10">
    <property type="entry name" value="Histidine kinase-like ATPase, C-terminal domain"/>
    <property type="match status" value="1"/>
</dbReference>
<dbReference type="InterPro" id="IPR004358">
    <property type="entry name" value="Sig_transdc_His_kin-like_C"/>
</dbReference>
<dbReference type="SUPFAM" id="SSF55874">
    <property type="entry name" value="ATPase domain of HSP90 chaperone/DNA topoisomerase II/histidine kinase"/>
    <property type="match status" value="1"/>
</dbReference>
<dbReference type="GO" id="GO:0000156">
    <property type="term" value="F:phosphorelay response regulator activity"/>
    <property type="evidence" value="ECO:0007669"/>
    <property type="project" value="TreeGrafter"/>
</dbReference>
<keyword evidence="6" id="KW-0067">ATP-binding</keyword>
<evidence type="ECO:0000256" key="2">
    <source>
        <dbReference type="ARBA" id="ARBA00012438"/>
    </source>
</evidence>
<dbReference type="PANTHER" id="PTHR42878:SF7">
    <property type="entry name" value="SENSOR HISTIDINE KINASE GLRK"/>
    <property type="match status" value="1"/>
</dbReference>
<evidence type="ECO:0000313" key="10">
    <source>
        <dbReference type="EMBL" id="MVZ60665.1"/>
    </source>
</evidence>
<dbReference type="Proteomes" id="UP000435036">
    <property type="component" value="Unassembled WGS sequence"/>
</dbReference>
<dbReference type="InterPro" id="IPR003594">
    <property type="entry name" value="HATPase_dom"/>
</dbReference>
<keyword evidence="5" id="KW-0418">Kinase</keyword>
<dbReference type="InterPro" id="IPR000700">
    <property type="entry name" value="PAS-assoc_C"/>
</dbReference>
<evidence type="ECO:0000256" key="6">
    <source>
        <dbReference type="ARBA" id="ARBA00022840"/>
    </source>
</evidence>
<dbReference type="SMART" id="SM00387">
    <property type="entry name" value="HATPase_c"/>
    <property type="match status" value="1"/>
</dbReference>
<dbReference type="PRINTS" id="PR00344">
    <property type="entry name" value="BCTRLSENSOR"/>
</dbReference>
<dbReference type="GO" id="GO:0007234">
    <property type="term" value="P:osmosensory signaling via phosphorelay pathway"/>
    <property type="evidence" value="ECO:0007669"/>
    <property type="project" value="TreeGrafter"/>
</dbReference>
<evidence type="ECO:0000256" key="7">
    <source>
        <dbReference type="ARBA" id="ARBA00023012"/>
    </source>
</evidence>
<name>A0A6N8KTC4_9SPHI</name>
<dbReference type="CDD" id="cd00075">
    <property type="entry name" value="HATPase"/>
    <property type="match status" value="1"/>
</dbReference>